<keyword evidence="2" id="KW-0675">Receptor</keyword>
<evidence type="ECO:0000256" key="1">
    <source>
        <dbReference type="SAM" id="SignalP"/>
    </source>
</evidence>
<dbReference type="KEGG" id="fln:FLA_3382"/>
<dbReference type="OrthoDB" id="9768177at2"/>
<organism evidence="2 3">
    <name type="scientific">Filimonas lacunae</name>
    <dbReference type="NCBI Taxonomy" id="477680"/>
    <lineage>
        <taxon>Bacteria</taxon>
        <taxon>Pseudomonadati</taxon>
        <taxon>Bacteroidota</taxon>
        <taxon>Chitinophagia</taxon>
        <taxon>Chitinophagales</taxon>
        <taxon>Chitinophagaceae</taxon>
        <taxon>Filimonas</taxon>
    </lineage>
</organism>
<reference evidence="3" key="1">
    <citation type="submission" date="2017-01" db="EMBL/GenBank/DDBJ databases">
        <authorList>
            <person name="Varghese N."/>
            <person name="Submissions S."/>
        </authorList>
    </citation>
    <scope>NUCLEOTIDE SEQUENCE [LARGE SCALE GENOMIC DNA]</scope>
    <source>
        <strain evidence="3">DSM 21054</strain>
    </source>
</reference>
<proteinExistence type="predicted"/>
<accession>A0A173MIN9</accession>
<dbReference type="RefSeq" id="WP_076377481.1">
    <property type="nucleotide sequence ID" value="NZ_AP017422.1"/>
</dbReference>
<keyword evidence="1" id="KW-0732">Signal</keyword>
<dbReference type="Proteomes" id="UP000186917">
    <property type="component" value="Unassembled WGS sequence"/>
</dbReference>
<dbReference type="EMBL" id="FTOR01000002">
    <property type="protein sequence ID" value="SIS90792.1"/>
    <property type="molecule type" value="Genomic_DNA"/>
</dbReference>
<dbReference type="InterPro" id="IPR037066">
    <property type="entry name" value="Plug_dom_sf"/>
</dbReference>
<protein>
    <submittedName>
        <fullName evidence="2">Outer membrane receptor proteins, mostly Fe transport</fullName>
    </submittedName>
</protein>
<feature type="signal peptide" evidence="1">
    <location>
        <begin position="1"/>
        <end position="28"/>
    </location>
</feature>
<sequence length="1380" mass="152716">MLSRYLSPHGLKVLLLLSFALSMHFASAQNITLKLTNASFTQAMNEVKRQSGFDVFYKDELIENARPIASLRLASCPLRAALDSIFHTQPFDYSISGKTIVLTARKVRASKGGPATLAPAVTSTATQDSLIHGVVKDSAGNPLHGVSIRNLSRPGLQALTQSDGSFDIAGTSHDVLKMSAIGFIADSVEFSGEQMFAIRLKEQPGFLKGIQVETFKQEKKDPTTSVDMTMRSYMNLGQVLQGTVPGLSLQIVNSTTKKVLAVDVFRQYQTSNSGVIYKADYVRMSVEEFLNYAGKTEGNRIINGLLDGTIVYPPNVVPIYVLITTTVITNTVVPQVRGANSFSGNTSGMLVIIDGFPQDGFPADYPMNNVESIDVIKDPRELVKWGATAAGGIIMIKTKGGRRGTIRINYATNFYFSPTPTYTTDKYRQTNTGDYLDYVKDYDSVIQTRRDPTATNLSAAARLLAQRYLGKITEEAFNQSWDSLRGLSNEQQLQLLQQNAFKQNHTLTLTGGGRLYNFAITGMYNNSRESTIGNHSKDGSINMNTHWNLLNSKLKIDWLAKYGQGTAVSGYTFDPAGSAIEPYQMLLDAKGNYVYDNTALSPDYNALIMSRGYRNYGVNVLEDARLNNATARTRQVQSRLNMSWNLVDNLSWKTSVYITQTKNATESFYDKQSSYVRQLVDNYGELSPGGSINFYVPWGNIMMSGTRHTSDWNVRTGLNYDKQIGKHSFSASVGAGASSTYSWKPVSYTQYGYNPATKTGVPVFLPTPSNTASIKNFYALFEQYGGVNINPYTLVTAVNGDTSRSRSINYNASLSYNYNGLLTISGDINNALSPLYGQQGTYAVLSNNKLDITYRLFNRKGDRSLFNSLYLSAGRGVIKMPDLPVAYTNSRYQQVYWGDYTIWVNGVSPNQQKGQSTINYYQKLTWKLLGEKLAVDVAYNTNKISGATTTYSSTDKSKDTSYQQRYMSAGMKGSLRHNLLNVAVNYNKSPEGETQLNGTLEYDIARETYFHSKKITTLKVGGLMQNISPYQGLSLMMGTNVASGNGYSLATNNDFSTLPPKNVNWEIHGAVGMANDRYLLDLRYYNKTTSGLNSYVPSYTDPATGVSSQVTYSTIINKGVEFFLKNTLVKTKTFSYMLTLNGAYNVNVAKSVPVTAYSASSSYATALRSGYNTSNLWTYKWAGLNNQGDPQIYDAKGGVTASFDSATLASSLVYAGVLKAPWTGGLIHEFSFKRFFARTSMVFSWGYVMKYYMPSYSSIGDRSAIVKYRWRKPGDENFTDVPRIANSGVNSNRSYVIQNTSNNVITADNIRLQEIMIGWNAPDALVKRMKLSSLMFTLQVQNAAVWARNKYKIDPSRVGSDGKIGNPILRQYSCTLNLGL</sequence>
<evidence type="ECO:0000313" key="2">
    <source>
        <dbReference type="EMBL" id="SIS90792.1"/>
    </source>
</evidence>
<dbReference type="SUPFAM" id="SSF56935">
    <property type="entry name" value="Porins"/>
    <property type="match status" value="1"/>
</dbReference>
<evidence type="ECO:0000313" key="3">
    <source>
        <dbReference type="Proteomes" id="UP000186917"/>
    </source>
</evidence>
<dbReference type="Gene3D" id="2.170.130.10">
    <property type="entry name" value="TonB-dependent receptor, plug domain"/>
    <property type="match status" value="1"/>
</dbReference>
<name>A0A173MIN9_9BACT</name>
<feature type="chain" id="PRO_5030023021" evidence="1">
    <location>
        <begin position="29"/>
        <end position="1380"/>
    </location>
</feature>
<dbReference type="STRING" id="477680.SAMN05421788_10221"/>
<keyword evidence="3" id="KW-1185">Reference proteome</keyword>
<gene>
    <name evidence="2" type="ORF">SAMN05421788_10221</name>
</gene>